<sequence>MSTVSRLSPLIWATIFSSVMSCLQGLSSESSGTWACRLSCLRGRTSSAGPQLLTTCSQADACTGTGAVKRTTCCSCGGAEHRAQGMFSGTRCTQAEDRHPCPARLLVVGSQAALWDMLLAVAVVLVVVHPPRYTPPPSPSKKPTDGL</sequence>
<feature type="chain" id="PRO_5025355571" description="Secreted protein" evidence="1">
    <location>
        <begin position="26"/>
        <end position="147"/>
    </location>
</feature>
<evidence type="ECO:0000256" key="1">
    <source>
        <dbReference type="SAM" id="SignalP"/>
    </source>
</evidence>
<name>A0A6B0UWB5_IXORI</name>
<proteinExistence type="predicted"/>
<protein>
    <recommendedName>
        <fullName evidence="3">Secreted protein</fullName>
    </recommendedName>
</protein>
<accession>A0A6B0UWB5</accession>
<feature type="signal peptide" evidence="1">
    <location>
        <begin position="1"/>
        <end position="25"/>
    </location>
</feature>
<organism evidence="2">
    <name type="scientific">Ixodes ricinus</name>
    <name type="common">Common tick</name>
    <name type="synonym">Acarus ricinus</name>
    <dbReference type="NCBI Taxonomy" id="34613"/>
    <lineage>
        <taxon>Eukaryota</taxon>
        <taxon>Metazoa</taxon>
        <taxon>Ecdysozoa</taxon>
        <taxon>Arthropoda</taxon>
        <taxon>Chelicerata</taxon>
        <taxon>Arachnida</taxon>
        <taxon>Acari</taxon>
        <taxon>Parasitiformes</taxon>
        <taxon>Ixodida</taxon>
        <taxon>Ixodoidea</taxon>
        <taxon>Ixodidae</taxon>
        <taxon>Ixodinae</taxon>
        <taxon>Ixodes</taxon>
    </lineage>
</organism>
<evidence type="ECO:0008006" key="3">
    <source>
        <dbReference type="Google" id="ProtNLM"/>
    </source>
</evidence>
<dbReference type="EMBL" id="GIFC01011435">
    <property type="protein sequence ID" value="MXU93518.1"/>
    <property type="molecule type" value="Transcribed_RNA"/>
</dbReference>
<dbReference type="PROSITE" id="PS51257">
    <property type="entry name" value="PROKAR_LIPOPROTEIN"/>
    <property type="match status" value="1"/>
</dbReference>
<keyword evidence="1" id="KW-0732">Signal</keyword>
<evidence type="ECO:0000313" key="2">
    <source>
        <dbReference type="EMBL" id="MXU93518.1"/>
    </source>
</evidence>
<reference evidence="2" key="1">
    <citation type="submission" date="2019-12" db="EMBL/GenBank/DDBJ databases">
        <title>An insight into the sialome of adult female Ixodes ricinus ticks feeding for 6 days.</title>
        <authorList>
            <person name="Perner J."/>
            <person name="Ribeiro J.M.C."/>
        </authorList>
    </citation>
    <scope>NUCLEOTIDE SEQUENCE</scope>
    <source>
        <strain evidence="2">Semi-engorged</strain>
        <tissue evidence="2">Salivary glands</tissue>
    </source>
</reference>
<dbReference type="AlphaFoldDB" id="A0A6B0UWB5"/>